<dbReference type="GO" id="GO:0005997">
    <property type="term" value="P:xylulose metabolic process"/>
    <property type="evidence" value="ECO:0007669"/>
    <property type="project" value="TreeGrafter"/>
</dbReference>
<gene>
    <name evidence="5" type="ORF">Ocin01_15857</name>
</gene>
<comment type="caution">
    <text evidence="5">The sequence shown here is derived from an EMBL/GenBank/DDBJ whole genome shotgun (WGS) entry which is preliminary data.</text>
</comment>
<dbReference type="InterPro" id="IPR002347">
    <property type="entry name" value="SDR_fam"/>
</dbReference>
<organism evidence="5 6">
    <name type="scientific">Orchesella cincta</name>
    <name type="common">Springtail</name>
    <name type="synonym">Podura cincta</name>
    <dbReference type="NCBI Taxonomy" id="48709"/>
    <lineage>
        <taxon>Eukaryota</taxon>
        <taxon>Metazoa</taxon>
        <taxon>Ecdysozoa</taxon>
        <taxon>Arthropoda</taxon>
        <taxon>Hexapoda</taxon>
        <taxon>Collembola</taxon>
        <taxon>Entomobryomorpha</taxon>
        <taxon>Entomobryoidea</taxon>
        <taxon>Orchesellidae</taxon>
        <taxon>Orchesellinae</taxon>
        <taxon>Orchesella</taxon>
    </lineage>
</organism>
<dbReference type="PANTHER" id="PTHR44252">
    <property type="entry name" value="D-ERYTHRULOSE REDUCTASE"/>
    <property type="match status" value="1"/>
</dbReference>
<proteinExistence type="inferred from homology"/>
<dbReference type="SUPFAM" id="SSF51735">
    <property type="entry name" value="NAD(P)-binding Rossmann-fold domains"/>
    <property type="match status" value="1"/>
</dbReference>
<accession>A0A1D2MCX2</accession>
<dbReference type="Gene3D" id="3.40.50.720">
    <property type="entry name" value="NAD(P)-binding Rossmann-like Domain"/>
    <property type="match status" value="1"/>
</dbReference>
<dbReference type="EMBL" id="LJIJ01001779">
    <property type="protein sequence ID" value="ODM90825.1"/>
    <property type="molecule type" value="Genomic_DNA"/>
</dbReference>
<dbReference type="PANTHER" id="PTHR44252:SF3">
    <property type="entry name" value="D-ERYTHRULOSE REDUCTASE-RELATED"/>
    <property type="match status" value="1"/>
</dbReference>
<dbReference type="Proteomes" id="UP000094527">
    <property type="component" value="Unassembled WGS sequence"/>
</dbReference>
<evidence type="ECO:0000256" key="2">
    <source>
        <dbReference type="ARBA" id="ARBA00011881"/>
    </source>
</evidence>
<keyword evidence="4" id="KW-0560">Oxidoreductase</keyword>
<comment type="subunit">
    <text evidence="2">Homotetramer.</text>
</comment>
<keyword evidence="6" id="KW-1185">Reference proteome</keyword>
<dbReference type="PRINTS" id="PR00081">
    <property type="entry name" value="GDHRDH"/>
</dbReference>
<sequence>MWQFDVNFFACINVAQTAARKMIDGGSGGTFVNVCSLGCKGAVPFTSMYCASKAALEMLTKSMAVELGPYNIRANCIAPGLVGHQYINHLILL</sequence>
<dbReference type="OrthoDB" id="47007at2759"/>
<dbReference type="InterPro" id="IPR036291">
    <property type="entry name" value="NAD(P)-bd_dom_sf"/>
</dbReference>
<dbReference type="PROSITE" id="PS00061">
    <property type="entry name" value="ADH_SHORT"/>
    <property type="match status" value="1"/>
</dbReference>
<keyword evidence="3" id="KW-0521">NADP</keyword>
<dbReference type="GO" id="GO:0004090">
    <property type="term" value="F:carbonyl reductase (NADPH) activity"/>
    <property type="evidence" value="ECO:0007669"/>
    <property type="project" value="TreeGrafter"/>
</dbReference>
<evidence type="ECO:0000256" key="3">
    <source>
        <dbReference type="ARBA" id="ARBA00022857"/>
    </source>
</evidence>
<evidence type="ECO:0000256" key="1">
    <source>
        <dbReference type="ARBA" id="ARBA00006484"/>
    </source>
</evidence>
<evidence type="ECO:0000313" key="6">
    <source>
        <dbReference type="Proteomes" id="UP000094527"/>
    </source>
</evidence>
<dbReference type="AlphaFoldDB" id="A0A1D2MCX2"/>
<reference evidence="5 6" key="1">
    <citation type="journal article" date="2016" name="Genome Biol. Evol.">
        <title>Gene Family Evolution Reflects Adaptation to Soil Environmental Stressors in the Genome of the Collembolan Orchesella cincta.</title>
        <authorList>
            <person name="Faddeeva-Vakhrusheva A."/>
            <person name="Derks M.F."/>
            <person name="Anvar S.Y."/>
            <person name="Agamennone V."/>
            <person name="Suring W."/>
            <person name="Smit S."/>
            <person name="van Straalen N.M."/>
            <person name="Roelofs D."/>
        </authorList>
    </citation>
    <scope>NUCLEOTIDE SEQUENCE [LARGE SCALE GENOMIC DNA]</scope>
    <source>
        <tissue evidence="5">Mixed pool</tissue>
    </source>
</reference>
<comment type="similarity">
    <text evidence="1">Belongs to the short-chain dehydrogenases/reductases (SDR) family.</text>
</comment>
<dbReference type="InterPro" id="IPR020904">
    <property type="entry name" value="Sc_DH/Rdtase_CS"/>
</dbReference>
<name>A0A1D2MCX2_ORCCI</name>
<dbReference type="OMA" id="GHQYINH"/>
<dbReference type="InterPro" id="IPR051737">
    <property type="entry name" value="L-xylulose/Carbonyl_redctase"/>
</dbReference>
<dbReference type="GO" id="GO:0050038">
    <property type="term" value="F:L-xylulose reductase (NADPH) activity"/>
    <property type="evidence" value="ECO:0007669"/>
    <property type="project" value="TreeGrafter"/>
</dbReference>
<protein>
    <submittedName>
        <fullName evidence="5">D-erythrulose reductase</fullName>
    </submittedName>
</protein>
<dbReference type="STRING" id="48709.A0A1D2MCX2"/>
<dbReference type="PRINTS" id="PR00080">
    <property type="entry name" value="SDRFAMILY"/>
</dbReference>
<dbReference type="CDD" id="cd05233">
    <property type="entry name" value="SDR_c"/>
    <property type="match status" value="1"/>
</dbReference>
<dbReference type="Pfam" id="PF00106">
    <property type="entry name" value="adh_short"/>
    <property type="match status" value="1"/>
</dbReference>
<evidence type="ECO:0000256" key="4">
    <source>
        <dbReference type="ARBA" id="ARBA00023002"/>
    </source>
</evidence>
<evidence type="ECO:0000313" key="5">
    <source>
        <dbReference type="EMBL" id="ODM90825.1"/>
    </source>
</evidence>
<dbReference type="GO" id="GO:0006006">
    <property type="term" value="P:glucose metabolic process"/>
    <property type="evidence" value="ECO:0007669"/>
    <property type="project" value="TreeGrafter"/>
</dbReference>